<dbReference type="GO" id="GO:0032259">
    <property type="term" value="P:methylation"/>
    <property type="evidence" value="ECO:0007669"/>
    <property type="project" value="UniProtKB-KW"/>
</dbReference>
<evidence type="ECO:0000259" key="3">
    <source>
        <dbReference type="Pfam" id="PF02574"/>
    </source>
</evidence>
<dbReference type="SUPFAM" id="SSF82282">
    <property type="entry name" value="Homocysteine S-methyltransferase"/>
    <property type="match status" value="2"/>
</dbReference>
<dbReference type="OrthoDB" id="261426at2759"/>
<evidence type="ECO:0000313" key="5">
    <source>
        <dbReference type="Proteomes" id="UP000664859"/>
    </source>
</evidence>
<organism evidence="4 5">
    <name type="scientific">Tribonema minus</name>
    <dbReference type="NCBI Taxonomy" id="303371"/>
    <lineage>
        <taxon>Eukaryota</taxon>
        <taxon>Sar</taxon>
        <taxon>Stramenopiles</taxon>
        <taxon>Ochrophyta</taxon>
        <taxon>PX clade</taxon>
        <taxon>Xanthophyceae</taxon>
        <taxon>Tribonematales</taxon>
        <taxon>Tribonemataceae</taxon>
        <taxon>Tribonema</taxon>
    </lineage>
</organism>
<comment type="caution">
    <text evidence="4">The sequence shown here is derived from an EMBL/GenBank/DDBJ whole genome shotgun (WGS) entry which is preliminary data.</text>
</comment>
<proteinExistence type="predicted"/>
<dbReference type="PANTHER" id="PTHR11103:SF18">
    <property type="entry name" value="SLR1189 PROTEIN"/>
    <property type="match status" value="1"/>
</dbReference>
<dbReference type="EMBL" id="JAFCMP010000058">
    <property type="protein sequence ID" value="KAG5188990.1"/>
    <property type="molecule type" value="Genomic_DNA"/>
</dbReference>
<name>A0A835ZCV0_9STRA</name>
<dbReference type="Gene3D" id="3.20.20.330">
    <property type="entry name" value="Homocysteine-binding-like domain"/>
    <property type="match status" value="1"/>
</dbReference>
<dbReference type="PANTHER" id="PTHR11103">
    <property type="entry name" value="SLR1189 PROTEIN"/>
    <property type="match status" value="1"/>
</dbReference>
<gene>
    <name evidence="4" type="ORF">JKP88DRAFT_253088</name>
</gene>
<sequence>MTLYRSSIHTVFASETLLAEGGLETTLVFGPKPRELPQFAAFPILDNDDDRAMLLDYYREFFAVAKKHGVSIQMDTVTWRASSKWGALLGQECQTNRNKIIISGAIGPRGDGYIPGDLMTPEEAKRYHTAQIATFASTPVDIVTAYTLSYVEEGIGIALAAAEIGVPVFINFTVETNGLLPSGMPLPDAISVIDAVCDAFVPDSAAVPVQQILPVDIIVINTACRKGTVLVAEPVPVSAAVPLQQTLTVNITVISAVCAFFGAGSRPVGYGINCAHPTHFAHVLEAGAAVDAPWLRRFTALRANASAKSHAELDEVRFENFCECCSRCTRCAPRPAKAVHVNGMAVLGTDALPDVRPWRSRAAAVVWPVRCGQMPCCRGGGGG</sequence>
<dbReference type="Proteomes" id="UP000664859">
    <property type="component" value="Unassembled WGS sequence"/>
</dbReference>
<evidence type="ECO:0000313" key="4">
    <source>
        <dbReference type="EMBL" id="KAG5188990.1"/>
    </source>
</evidence>
<dbReference type="InterPro" id="IPR036589">
    <property type="entry name" value="HCY_dom_sf"/>
</dbReference>
<dbReference type="InterPro" id="IPR003726">
    <property type="entry name" value="HCY_dom"/>
</dbReference>
<keyword evidence="5" id="KW-1185">Reference proteome</keyword>
<dbReference type="Pfam" id="PF02574">
    <property type="entry name" value="S-methyl_trans"/>
    <property type="match status" value="1"/>
</dbReference>
<dbReference type="AlphaFoldDB" id="A0A835ZCV0"/>
<keyword evidence="1 4" id="KW-0489">Methyltransferase</keyword>
<dbReference type="GO" id="GO:0008168">
    <property type="term" value="F:methyltransferase activity"/>
    <property type="evidence" value="ECO:0007669"/>
    <property type="project" value="UniProtKB-KW"/>
</dbReference>
<evidence type="ECO:0000256" key="2">
    <source>
        <dbReference type="ARBA" id="ARBA00022679"/>
    </source>
</evidence>
<reference evidence="4" key="1">
    <citation type="submission" date="2021-02" db="EMBL/GenBank/DDBJ databases">
        <title>First Annotated Genome of the Yellow-green Alga Tribonema minus.</title>
        <authorList>
            <person name="Mahan K.M."/>
        </authorList>
    </citation>
    <scope>NUCLEOTIDE SEQUENCE</scope>
    <source>
        <strain evidence="4">UTEX B ZZ1240</strain>
    </source>
</reference>
<evidence type="ECO:0000256" key="1">
    <source>
        <dbReference type="ARBA" id="ARBA00022603"/>
    </source>
</evidence>
<protein>
    <submittedName>
        <fullName evidence="4">Homocysteine S-methyltransferase</fullName>
    </submittedName>
</protein>
<accession>A0A835ZCV0</accession>
<keyword evidence="2 4" id="KW-0808">Transferase</keyword>
<feature type="domain" description="Hcy-binding" evidence="3">
    <location>
        <begin position="93"/>
        <end position="194"/>
    </location>
</feature>